<name>A0A9N9Z861_9HYPO</name>
<dbReference type="GO" id="GO:0006493">
    <property type="term" value="P:protein O-linked glycosylation"/>
    <property type="evidence" value="ECO:0007669"/>
    <property type="project" value="TreeGrafter"/>
</dbReference>
<dbReference type="Proteomes" id="UP000775872">
    <property type="component" value="Unassembled WGS sequence"/>
</dbReference>
<dbReference type="AlphaFoldDB" id="A0A9N9Z861"/>
<feature type="signal peptide" evidence="4">
    <location>
        <begin position="1"/>
        <end position="19"/>
    </location>
</feature>
<evidence type="ECO:0000313" key="5">
    <source>
        <dbReference type="EMBL" id="CAH0051255.1"/>
    </source>
</evidence>
<dbReference type="InterPro" id="IPR002685">
    <property type="entry name" value="Glyco_trans_15"/>
</dbReference>
<dbReference type="GO" id="GO:0006487">
    <property type="term" value="P:protein N-linked glycosylation"/>
    <property type="evidence" value="ECO:0007669"/>
    <property type="project" value="TreeGrafter"/>
</dbReference>
<dbReference type="OrthoDB" id="202470at2759"/>
<keyword evidence="2" id="KW-0328">Glycosyltransferase</keyword>
<dbReference type="InterPro" id="IPR029044">
    <property type="entry name" value="Nucleotide-diphossugar_trans"/>
</dbReference>
<protein>
    <submittedName>
        <fullName evidence="5">Uncharacterized protein</fullName>
    </submittedName>
</protein>
<feature type="chain" id="PRO_5040166376" evidence="4">
    <location>
        <begin position="20"/>
        <end position="407"/>
    </location>
</feature>
<dbReference type="GO" id="GO:0000032">
    <property type="term" value="P:cell wall mannoprotein biosynthetic process"/>
    <property type="evidence" value="ECO:0007669"/>
    <property type="project" value="TreeGrafter"/>
</dbReference>
<dbReference type="GO" id="GO:0000026">
    <property type="term" value="F:alpha-1,2-mannosyltransferase activity"/>
    <property type="evidence" value="ECO:0007669"/>
    <property type="project" value="TreeGrafter"/>
</dbReference>
<evidence type="ECO:0000313" key="6">
    <source>
        <dbReference type="Proteomes" id="UP000775872"/>
    </source>
</evidence>
<evidence type="ECO:0000256" key="1">
    <source>
        <dbReference type="ARBA" id="ARBA00007677"/>
    </source>
</evidence>
<evidence type="ECO:0000256" key="3">
    <source>
        <dbReference type="ARBA" id="ARBA00022679"/>
    </source>
</evidence>
<dbReference type="GO" id="GO:0005794">
    <property type="term" value="C:Golgi apparatus"/>
    <property type="evidence" value="ECO:0007669"/>
    <property type="project" value="TreeGrafter"/>
</dbReference>
<gene>
    <name evidence="5" type="ORF">CSOL1703_00014576</name>
</gene>
<dbReference type="Gene3D" id="3.90.550.10">
    <property type="entry name" value="Spore Coat Polysaccharide Biosynthesis Protein SpsA, Chain A"/>
    <property type="match status" value="1"/>
</dbReference>
<sequence length="407" mass="45569">MRLAHIPLILLPLLTWAVQQSPPSPAETLDSAPPHSDSSPRAAIVALVEESDLSDLEVSVRQLEESFNAHYQYPWVFFSTEPLSEDFRQVVSTATTSVCFYETITPGNHTLNESHDLASPAHCHRCTSRHSLDSLAKQGRMRDYDWFLRVEPGALFTEHIEFDVFRFMQDREIGYGWLTGPRLYWIDDASSHLPKPNSSPAEMEIPPLDGAAGTCGLVACNMDGSHSDDFMVLRSGFGIPFLEGGGDLVNFDTDWKQTCAEGGQTKAVDCLGPRTELGSIAFFQSEGHEALIQHSLNNHCEVDPTDTPDDDPSEIFRVRKLRSIRVIPRYHLGVSRRVTGGIKPKFPGPTPAPVISILLYHVALSMEKHHSHWMWICEDMSRQAHVPGLKSGNTVIDERNFTPFYKF</sequence>
<dbReference type="Pfam" id="PF01793">
    <property type="entry name" value="Glyco_transf_15"/>
    <property type="match status" value="1"/>
</dbReference>
<keyword evidence="6" id="KW-1185">Reference proteome</keyword>
<keyword evidence="4" id="KW-0732">Signal</keyword>
<organism evidence="5 6">
    <name type="scientific">Clonostachys solani</name>
    <dbReference type="NCBI Taxonomy" id="160281"/>
    <lineage>
        <taxon>Eukaryota</taxon>
        <taxon>Fungi</taxon>
        <taxon>Dikarya</taxon>
        <taxon>Ascomycota</taxon>
        <taxon>Pezizomycotina</taxon>
        <taxon>Sordariomycetes</taxon>
        <taxon>Hypocreomycetidae</taxon>
        <taxon>Hypocreales</taxon>
        <taxon>Bionectriaceae</taxon>
        <taxon>Clonostachys</taxon>
    </lineage>
</organism>
<comment type="similarity">
    <text evidence="1">Belongs to the glycosyltransferase 15 family.</text>
</comment>
<evidence type="ECO:0000256" key="4">
    <source>
        <dbReference type="SAM" id="SignalP"/>
    </source>
</evidence>
<dbReference type="PANTHER" id="PTHR31121:SF6">
    <property type="entry name" value="ALPHA-1,2 MANNOSYLTRANSFERASE KTR1"/>
    <property type="match status" value="1"/>
</dbReference>
<dbReference type="GO" id="GO:0016020">
    <property type="term" value="C:membrane"/>
    <property type="evidence" value="ECO:0007669"/>
    <property type="project" value="InterPro"/>
</dbReference>
<dbReference type="EMBL" id="CABFOC020000040">
    <property type="protein sequence ID" value="CAH0051255.1"/>
    <property type="molecule type" value="Genomic_DNA"/>
</dbReference>
<accession>A0A9N9Z861</accession>
<evidence type="ECO:0000256" key="2">
    <source>
        <dbReference type="ARBA" id="ARBA00022676"/>
    </source>
</evidence>
<comment type="caution">
    <text evidence="5">The sequence shown here is derived from an EMBL/GenBank/DDBJ whole genome shotgun (WGS) entry which is preliminary data.</text>
</comment>
<proteinExistence type="inferred from homology"/>
<keyword evidence="3" id="KW-0808">Transferase</keyword>
<dbReference type="SUPFAM" id="SSF53448">
    <property type="entry name" value="Nucleotide-diphospho-sugar transferases"/>
    <property type="match status" value="1"/>
</dbReference>
<reference evidence="5" key="1">
    <citation type="submission" date="2021-10" db="EMBL/GenBank/DDBJ databases">
        <authorList>
            <person name="Piombo E."/>
        </authorList>
    </citation>
    <scope>NUCLEOTIDE SEQUENCE</scope>
</reference>
<dbReference type="PANTHER" id="PTHR31121">
    <property type="entry name" value="ALPHA-1,2 MANNOSYLTRANSFERASE KTR1"/>
    <property type="match status" value="1"/>
</dbReference>